<feature type="compositionally biased region" description="Low complexity" evidence="1">
    <location>
        <begin position="309"/>
        <end position="318"/>
    </location>
</feature>
<organism evidence="3 4">
    <name type="scientific">Hohenbuehelia grisea</name>
    <dbReference type="NCBI Taxonomy" id="104357"/>
    <lineage>
        <taxon>Eukaryota</taxon>
        <taxon>Fungi</taxon>
        <taxon>Dikarya</taxon>
        <taxon>Basidiomycota</taxon>
        <taxon>Agaricomycotina</taxon>
        <taxon>Agaricomycetes</taxon>
        <taxon>Agaricomycetidae</taxon>
        <taxon>Agaricales</taxon>
        <taxon>Pleurotineae</taxon>
        <taxon>Pleurotaceae</taxon>
        <taxon>Hohenbuehelia</taxon>
    </lineage>
</organism>
<evidence type="ECO:0000313" key="4">
    <source>
        <dbReference type="Proteomes" id="UP001556367"/>
    </source>
</evidence>
<feature type="domain" description="HNH nuclease" evidence="2">
    <location>
        <begin position="118"/>
        <end position="158"/>
    </location>
</feature>
<dbReference type="Pfam" id="PF13391">
    <property type="entry name" value="HNH_2"/>
    <property type="match status" value="1"/>
</dbReference>
<reference evidence="4" key="1">
    <citation type="submission" date="2024-06" db="EMBL/GenBank/DDBJ databases">
        <title>Multi-omics analyses provide insights into the biosynthesis of the anticancer antibiotic pleurotin in Hohenbuehelia grisea.</title>
        <authorList>
            <person name="Weaver J.A."/>
            <person name="Alberti F."/>
        </authorList>
    </citation>
    <scope>NUCLEOTIDE SEQUENCE [LARGE SCALE GENOMIC DNA]</scope>
    <source>
        <strain evidence="4">T-177</strain>
    </source>
</reference>
<evidence type="ECO:0000256" key="1">
    <source>
        <dbReference type="SAM" id="MobiDB-lite"/>
    </source>
</evidence>
<dbReference type="EMBL" id="JASNQZ010000004">
    <property type="protein sequence ID" value="KAL0957892.1"/>
    <property type="molecule type" value="Genomic_DNA"/>
</dbReference>
<sequence length="383" mass="43228">MVTLILPSLSDPPAVPLQLTIPLEIIQTLCFRPAKWLRFVGWTIFLTSEGYLSRDTNGNDRLADDTVLVDTDMLFYNAPGIALSSVIDVDAVARRTASRTSANDARVAGFATTVITRMTVACHIIPFARGSEWIQIISRYRFIEPVIEDINDPQNGFTCFTFHDLLEKRQAAILVTPNDILECDDVPALDGPANSRDNRPSLPGLRYTFQHLQIQPEDHHYLHDIKVWNNRDARFRNSARLPHPALLHYVYGASILKIFGESATLWKSSGKWVRPSPYQDNPSQRGRHSQGSRDSTQEQRQNQTPSPYPSASTSSGGRTSRRRITEDEAMEYMFNIASKQVAHREHAAWEQRKLEINAWVNRCARGVAGSREQDGLLDTATRT</sequence>
<accession>A0ABR3JQX7</accession>
<evidence type="ECO:0000259" key="2">
    <source>
        <dbReference type="Pfam" id="PF13391"/>
    </source>
</evidence>
<gene>
    <name evidence="3" type="ORF">HGRIS_000073</name>
</gene>
<proteinExistence type="predicted"/>
<protein>
    <recommendedName>
        <fullName evidence="2">HNH nuclease domain-containing protein</fullName>
    </recommendedName>
</protein>
<evidence type="ECO:0000313" key="3">
    <source>
        <dbReference type="EMBL" id="KAL0957892.1"/>
    </source>
</evidence>
<dbReference type="InterPro" id="IPR003615">
    <property type="entry name" value="HNH_nuc"/>
</dbReference>
<name>A0ABR3JQX7_9AGAR</name>
<keyword evidence="4" id="KW-1185">Reference proteome</keyword>
<feature type="region of interest" description="Disordered" evidence="1">
    <location>
        <begin position="271"/>
        <end position="321"/>
    </location>
</feature>
<comment type="caution">
    <text evidence="3">The sequence shown here is derived from an EMBL/GenBank/DDBJ whole genome shotgun (WGS) entry which is preliminary data.</text>
</comment>
<dbReference type="Proteomes" id="UP001556367">
    <property type="component" value="Unassembled WGS sequence"/>
</dbReference>
<feature type="compositionally biased region" description="Polar residues" evidence="1">
    <location>
        <begin position="292"/>
        <end position="303"/>
    </location>
</feature>